<dbReference type="SMART" id="SM00859">
    <property type="entry name" value="Semialdhyde_dh"/>
    <property type="match status" value="1"/>
</dbReference>
<evidence type="ECO:0000313" key="3">
    <source>
        <dbReference type="EMBL" id="SVD61798.1"/>
    </source>
</evidence>
<dbReference type="GO" id="GO:0016620">
    <property type="term" value="F:oxidoreductase activity, acting on the aldehyde or oxo group of donors, NAD or NADP as acceptor"/>
    <property type="evidence" value="ECO:0007669"/>
    <property type="project" value="InterPro"/>
</dbReference>
<evidence type="ECO:0000259" key="2">
    <source>
        <dbReference type="SMART" id="SM00859"/>
    </source>
</evidence>
<dbReference type="PANTHER" id="PTHR32338">
    <property type="entry name" value="N-ACETYL-GAMMA-GLUTAMYL-PHOSPHATE REDUCTASE, CHLOROPLASTIC-RELATED-RELATED"/>
    <property type="match status" value="1"/>
</dbReference>
<dbReference type="CDD" id="cd17895">
    <property type="entry name" value="AGPR_1_N"/>
    <property type="match status" value="1"/>
</dbReference>
<dbReference type="Gene3D" id="3.40.50.720">
    <property type="entry name" value="NAD(P)-binding Rossmann-like Domain"/>
    <property type="match status" value="1"/>
</dbReference>
<dbReference type="SUPFAM" id="SSF51735">
    <property type="entry name" value="NAD(P)-binding Rossmann-fold domains"/>
    <property type="match status" value="1"/>
</dbReference>
<keyword evidence="1" id="KW-0028">Amino-acid biosynthesis</keyword>
<dbReference type="InterPro" id="IPR050085">
    <property type="entry name" value="AGPR"/>
</dbReference>
<protein>
    <recommendedName>
        <fullName evidence="2">Semialdehyde dehydrogenase NAD-binding domain-containing protein</fullName>
    </recommendedName>
</protein>
<dbReference type="PANTHER" id="PTHR32338:SF10">
    <property type="entry name" value="N-ACETYL-GAMMA-GLUTAMYL-PHOSPHATE REDUCTASE, CHLOROPLASTIC-RELATED"/>
    <property type="match status" value="1"/>
</dbReference>
<proteinExistence type="predicted"/>
<reference evidence="3" key="1">
    <citation type="submission" date="2018-05" db="EMBL/GenBank/DDBJ databases">
        <authorList>
            <person name="Lanie J.A."/>
            <person name="Ng W.-L."/>
            <person name="Kazmierczak K.M."/>
            <person name="Andrzejewski T.M."/>
            <person name="Davidsen T.M."/>
            <person name="Wayne K.J."/>
            <person name="Tettelin H."/>
            <person name="Glass J.I."/>
            <person name="Rusch D."/>
            <person name="Podicherti R."/>
            <person name="Tsui H.-C.T."/>
            <person name="Winkler M.E."/>
        </authorList>
    </citation>
    <scope>NUCLEOTIDE SEQUENCE</scope>
</reference>
<keyword evidence="1" id="KW-0055">Arginine biosynthesis</keyword>
<dbReference type="Pfam" id="PF01118">
    <property type="entry name" value="Semialdhyde_dh"/>
    <property type="match status" value="1"/>
</dbReference>
<dbReference type="AlphaFoldDB" id="A0A382WU66"/>
<dbReference type="GO" id="GO:0051287">
    <property type="term" value="F:NAD binding"/>
    <property type="evidence" value="ECO:0007669"/>
    <property type="project" value="InterPro"/>
</dbReference>
<accession>A0A382WU66</accession>
<dbReference type="InterPro" id="IPR036291">
    <property type="entry name" value="NAD(P)-bd_dom_sf"/>
</dbReference>
<evidence type="ECO:0000256" key="1">
    <source>
        <dbReference type="ARBA" id="ARBA00022571"/>
    </source>
</evidence>
<feature type="non-terminal residue" evidence="3">
    <location>
        <position position="110"/>
    </location>
</feature>
<dbReference type="EMBL" id="UINC01162185">
    <property type="protein sequence ID" value="SVD61798.1"/>
    <property type="molecule type" value="Genomic_DNA"/>
</dbReference>
<dbReference type="GO" id="GO:0006526">
    <property type="term" value="P:L-arginine biosynthetic process"/>
    <property type="evidence" value="ECO:0007669"/>
    <property type="project" value="UniProtKB-KW"/>
</dbReference>
<name>A0A382WU66_9ZZZZ</name>
<sequence>MKRKISIAVLGSTGYVGLELVYLLSKIENISINFLGSENSANKKINLIDPRIKKNLPNIKLNSQFKETNIEILFLALPHKVSQDFVKKFYNKLKIIDLSADFRLDSKLIY</sequence>
<organism evidence="3">
    <name type="scientific">marine metagenome</name>
    <dbReference type="NCBI Taxonomy" id="408172"/>
    <lineage>
        <taxon>unclassified sequences</taxon>
        <taxon>metagenomes</taxon>
        <taxon>ecological metagenomes</taxon>
    </lineage>
</organism>
<gene>
    <name evidence="3" type="ORF">METZ01_LOCUS414652</name>
</gene>
<feature type="domain" description="Semialdehyde dehydrogenase NAD-binding" evidence="2">
    <location>
        <begin position="6"/>
        <end position="109"/>
    </location>
</feature>
<dbReference type="InterPro" id="IPR000534">
    <property type="entry name" value="Semialdehyde_DH_NAD-bd"/>
</dbReference>